<gene>
    <name evidence="2" type="ORF">PVAP13_4NG112638</name>
</gene>
<reference evidence="2" key="1">
    <citation type="submission" date="2020-05" db="EMBL/GenBank/DDBJ databases">
        <title>WGS assembly of Panicum virgatum.</title>
        <authorList>
            <person name="Lovell J.T."/>
            <person name="Jenkins J."/>
            <person name="Shu S."/>
            <person name="Juenger T.E."/>
            <person name="Schmutz J."/>
        </authorList>
    </citation>
    <scope>NUCLEOTIDE SEQUENCE</scope>
    <source>
        <strain evidence="2">AP13</strain>
    </source>
</reference>
<keyword evidence="3" id="KW-1185">Reference proteome</keyword>
<name>A0A8T0T200_PANVG</name>
<evidence type="ECO:0000313" key="3">
    <source>
        <dbReference type="Proteomes" id="UP000823388"/>
    </source>
</evidence>
<evidence type="ECO:0000256" key="1">
    <source>
        <dbReference type="SAM" id="MobiDB-lite"/>
    </source>
</evidence>
<accession>A0A8T0T200</accession>
<sequence>MFAKHKTSKCCRMSIAYHKPDVDPPEIPLWDNVEIPCSPSIPGPSYVEPSKATQLGTVTEPYYDMIDIENSSLPSYVRQIEYVGVDEDKKDEDYDPGSNSESDSMTDSDTDAEVDETIKDTLPSHIPEVAYNKDDPPMEVGSIYPNISEFKLALATHAIKNESHLMGLQRLQQGKVLVTDSL</sequence>
<protein>
    <submittedName>
        <fullName evidence="2">Uncharacterized protein</fullName>
    </submittedName>
</protein>
<comment type="caution">
    <text evidence="2">The sequence shown here is derived from an EMBL/GenBank/DDBJ whole genome shotgun (WGS) entry which is preliminary data.</text>
</comment>
<feature type="region of interest" description="Disordered" evidence="1">
    <location>
        <begin position="84"/>
        <end position="112"/>
    </location>
</feature>
<dbReference type="AlphaFoldDB" id="A0A8T0T200"/>
<dbReference type="EMBL" id="CM029044">
    <property type="protein sequence ID" value="KAG2605171.1"/>
    <property type="molecule type" value="Genomic_DNA"/>
</dbReference>
<dbReference type="Proteomes" id="UP000823388">
    <property type="component" value="Chromosome 4N"/>
</dbReference>
<evidence type="ECO:0000313" key="2">
    <source>
        <dbReference type="EMBL" id="KAG2605171.1"/>
    </source>
</evidence>
<proteinExistence type="predicted"/>
<organism evidence="2 3">
    <name type="scientific">Panicum virgatum</name>
    <name type="common">Blackwell switchgrass</name>
    <dbReference type="NCBI Taxonomy" id="38727"/>
    <lineage>
        <taxon>Eukaryota</taxon>
        <taxon>Viridiplantae</taxon>
        <taxon>Streptophyta</taxon>
        <taxon>Embryophyta</taxon>
        <taxon>Tracheophyta</taxon>
        <taxon>Spermatophyta</taxon>
        <taxon>Magnoliopsida</taxon>
        <taxon>Liliopsida</taxon>
        <taxon>Poales</taxon>
        <taxon>Poaceae</taxon>
        <taxon>PACMAD clade</taxon>
        <taxon>Panicoideae</taxon>
        <taxon>Panicodae</taxon>
        <taxon>Paniceae</taxon>
        <taxon>Panicinae</taxon>
        <taxon>Panicum</taxon>
        <taxon>Panicum sect. Hiantes</taxon>
    </lineage>
</organism>